<dbReference type="RefSeq" id="WP_177209229.1">
    <property type="nucleotide sequence ID" value="NZ_FOKW01000013.1"/>
</dbReference>
<dbReference type="PANTHER" id="PTHR30349:SF41">
    <property type="entry name" value="INTEGRASE_RECOMBINASE PROTEIN MJ0367-RELATED"/>
    <property type="match status" value="1"/>
</dbReference>
<dbReference type="PANTHER" id="PTHR30349">
    <property type="entry name" value="PHAGE INTEGRASE-RELATED"/>
    <property type="match status" value="1"/>
</dbReference>
<dbReference type="Pfam" id="PF02899">
    <property type="entry name" value="Phage_int_SAM_1"/>
    <property type="match status" value="1"/>
</dbReference>
<evidence type="ECO:0000313" key="6">
    <source>
        <dbReference type="EMBL" id="SFC65120.1"/>
    </source>
</evidence>
<evidence type="ECO:0000256" key="2">
    <source>
        <dbReference type="ARBA" id="ARBA00023125"/>
    </source>
</evidence>
<dbReference type="GO" id="GO:0006310">
    <property type="term" value="P:DNA recombination"/>
    <property type="evidence" value="ECO:0007669"/>
    <property type="project" value="UniProtKB-KW"/>
</dbReference>
<dbReference type="OrthoDB" id="198497at2157"/>
<proteinExistence type="predicted"/>
<dbReference type="InterPro" id="IPR044068">
    <property type="entry name" value="CB"/>
</dbReference>
<dbReference type="AlphaFoldDB" id="A0A1I1L6B3"/>
<dbReference type="PROSITE" id="PS51900">
    <property type="entry name" value="CB"/>
    <property type="match status" value="1"/>
</dbReference>
<organism evidence="6 7">
    <name type="scientific">Natronobacterium haloterrestre</name>
    <name type="common">Halobiforma haloterrestris</name>
    <dbReference type="NCBI Taxonomy" id="148448"/>
    <lineage>
        <taxon>Archaea</taxon>
        <taxon>Methanobacteriati</taxon>
        <taxon>Methanobacteriota</taxon>
        <taxon>Stenosarchaea group</taxon>
        <taxon>Halobacteria</taxon>
        <taxon>Halobacteriales</taxon>
        <taxon>Natrialbaceae</taxon>
        <taxon>Natronobacterium</taxon>
    </lineage>
</organism>
<evidence type="ECO:0000256" key="3">
    <source>
        <dbReference type="ARBA" id="ARBA00023172"/>
    </source>
</evidence>
<evidence type="ECO:0000313" key="7">
    <source>
        <dbReference type="Proteomes" id="UP000199161"/>
    </source>
</evidence>
<dbReference type="Gene3D" id="1.10.443.10">
    <property type="entry name" value="Intergrase catalytic core"/>
    <property type="match status" value="1"/>
</dbReference>
<dbReference type="GO" id="GO:0015074">
    <property type="term" value="P:DNA integration"/>
    <property type="evidence" value="ECO:0007669"/>
    <property type="project" value="UniProtKB-KW"/>
</dbReference>
<keyword evidence="2 4" id="KW-0238">DNA-binding</keyword>
<dbReference type="EMBL" id="FOKW01000013">
    <property type="protein sequence ID" value="SFC65120.1"/>
    <property type="molecule type" value="Genomic_DNA"/>
</dbReference>
<name>A0A1I1L6B3_NATHA</name>
<keyword evidence="7" id="KW-1185">Reference proteome</keyword>
<dbReference type="InterPro" id="IPR004107">
    <property type="entry name" value="Integrase_SAM-like_N"/>
</dbReference>
<dbReference type="GO" id="GO:0003677">
    <property type="term" value="F:DNA binding"/>
    <property type="evidence" value="ECO:0007669"/>
    <property type="project" value="UniProtKB-UniRule"/>
</dbReference>
<sequence>MTDGLEPISPERAVDMYIEGRRDELSEQTIPSHIYRLEAFKQWCDEEEIENLNDLTGRDLYGYRVWRREGNGEGREPVTTITLRGQLATLRAFLRFCADIDAVPEDLFTKVPLPTVSGGEGVSDTTLEPDRVVDILDYLERYKYASRRHVTVLLLWHTGARAGGLRSLDLRDCDLEENPGLQFVHRPETDTPLKNGKKGERWNSISGLVAGVLQDYINGPRKDVTDDHGREPLLTTSNGRPAISTIRDTLYGVTRPCWRGAECPHDRDPSNCEATNYAEASKCPSSRSPHDVRSGRVTAYRREDVPRRVVGDRLDASDDILDRHYDRRNDREKAEQRRDYLPSL</sequence>
<dbReference type="Proteomes" id="UP000199161">
    <property type="component" value="Unassembled WGS sequence"/>
</dbReference>
<accession>A0A1I1L6B3</accession>
<dbReference type="SUPFAM" id="SSF56349">
    <property type="entry name" value="DNA breaking-rejoining enzymes"/>
    <property type="match status" value="1"/>
</dbReference>
<evidence type="ECO:0000256" key="1">
    <source>
        <dbReference type="ARBA" id="ARBA00022908"/>
    </source>
</evidence>
<dbReference type="Gene3D" id="1.10.150.130">
    <property type="match status" value="1"/>
</dbReference>
<dbReference type="InterPro" id="IPR013762">
    <property type="entry name" value="Integrase-like_cat_sf"/>
</dbReference>
<dbReference type="InterPro" id="IPR011010">
    <property type="entry name" value="DNA_brk_join_enz"/>
</dbReference>
<keyword evidence="3" id="KW-0233">DNA recombination</keyword>
<evidence type="ECO:0000259" key="5">
    <source>
        <dbReference type="PROSITE" id="PS51900"/>
    </source>
</evidence>
<protein>
    <submittedName>
        <fullName evidence="6">Phage integrase family protein</fullName>
    </submittedName>
</protein>
<reference evidence="7" key="1">
    <citation type="submission" date="2016-10" db="EMBL/GenBank/DDBJ databases">
        <authorList>
            <person name="Varghese N."/>
            <person name="Submissions S."/>
        </authorList>
    </citation>
    <scope>NUCLEOTIDE SEQUENCE [LARGE SCALE GENOMIC DNA]</scope>
    <source>
        <strain evidence="7">DSM 13078</strain>
    </source>
</reference>
<dbReference type="CDD" id="cd00397">
    <property type="entry name" value="DNA_BRE_C"/>
    <property type="match status" value="1"/>
</dbReference>
<dbReference type="InterPro" id="IPR010998">
    <property type="entry name" value="Integrase_recombinase_N"/>
</dbReference>
<gene>
    <name evidence="6" type="ORF">SAMN05444422_11337</name>
</gene>
<dbReference type="InterPro" id="IPR050090">
    <property type="entry name" value="Tyrosine_recombinase_XerCD"/>
</dbReference>
<keyword evidence="1" id="KW-0229">DNA integration</keyword>
<feature type="domain" description="Core-binding (CB)" evidence="5">
    <location>
        <begin position="8"/>
        <end position="98"/>
    </location>
</feature>
<evidence type="ECO:0000256" key="4">
    <source>
        <dbReference type="PROSITE-ProRule" id="PRU01248"/>
    </source>
</evidence>